<evidence type="ECO:0000313" key="3">
    <source>
        <dbReference type="Proteomes" id="UP000475532"/>
    </source>
</evidence>
<accession>A0A6L9QWN4</accession>
<reference evidence="2 3" key="1">
    <citation type="submission" date="2020-01" db="EMBL/GenBank/DDBJ databases">
        <title>Insect and environment-associated Actinomycetes.</title>
        <authorList>
            <person name="Currrie C."/>
            <person name="Chevrette M."/>
            <person name="Carlson C."/>
            <person name="Stubbendieck R."/>
            <person name="Wendt-Pienkowski E."/>
        </authorList>
    </citation>
    <scope>NUCLEOTIDE SEQUENCE [LARGE SCALE GENOMIC DNA]</scope>
    <source>
        <strain evidence="2 3">SID10258</strain>
    </source>
</reference>
<feature type="region of interest" description="Disordered" evidence="1">
    <location>
        <begin position="1"/>
        <end position="25"/>
    </location>
</feature>
<dbReference type="EMBL" id="JAAGLI010001216">
    <property type="protein sequence ID" value="NEA29616.1"/>
    <property type="molecule type" value="Genomic_DNA"/>
</dbReference>
<evidence type="ECO:0000313" key="2">
    <source>
        <dbReference type="EMBL" id="NEA29616.1"/>
    </source>
</evidence>
<name>A0A6L9QWN4_9ACTN</name>
<protein>
    <submittedName>
        <fullName evidence="2">Uncharacterized protein</fullName>
    </submittedName>
</protein>
<sequence length="78" mass="8340">MTARTPEQDEAPRTAEDGPAGSREVRRRLTFGVAGDVAGLRATLSPWQRAYEAWRAAGLSWGHGAPPRDAAEQPAARG</sequence>
<gene>
    <name evidence="2" type="ORF">G3I70_45015</name>
</gene>
<evidence type="ECO:0000256" key="1">
    <source>
        <dbReference type="SAM" id="MobiDB-lite"/>
    </source>
</evidence>
<proteinExistence type="predicted"/>
<comment type="caution">
    <text evidence="2">The sequence shown here is derived from an EMBL/GenBank/DDBJ whole genome shotgun (WGS) entry which is preliminary data.</text>
</comment>
<dbReference type="AlphaFoldDB" id="A0A6L9QWN4"/>
<feature type="compositionally biased region" description="Basic and acidic residues" evidence="1">
    <location>
        <begin position="1"/>
        <end position="16"/>
    </location>
</feature>
<feature type="non-terminal residue" evidence="2">
    <location>
        <position position="78"/>
    </location>
</feature>
<organism evidence="2 3">
    <name type="scientific">Actinomadura bangladeshensis</name>
    <dbReference type="NCBI Taxonomy" id="453573"/>
    <lineage>
        <taxon>Bacteria</taxon>
        <taxon>Bacillati</taxon>
        <taxon>Actinomycetota</taxon>
        <taxon>Actinomycetes</taxon>
        <taxon>Streptosporangiales</taxon>
        <taxon>Thermomonosporaceae</taxon>
        <taxon>Actinomadura</taxon>
    </lineage>
</organism>
<dbReference type="Proteomes" id="UP000475532">
    <property type="component" value="Unassembled WGS sequence"/>
</dbReference>
<dbReference type="RefSeq" id="WP_163064300.1">
    <property type="nucleotide sequence ID" value="NZ_JAAGLI010001216.1"/>
</dbReference>